<keyword evidence="5 9" id="KW-1003">Cell membrane</keyword>
<dbReference type="PANTHER" id="PTHR12929">
    <property type="entry name" value="SOLUTE CARRIER FAMILY 52"/>
    <property type="match status" value="1"/>
</dbReference>
<feature type="transmembrane region" description="Helical" evidence="9">
    <location>
        <begin position="239"/>
        <end position="264"/>
    </location>
</feature>
<dbReference type="Pfam" id="PF06237">
    <property type="entry name" value="SLC52_ribofla_tr"/>
    <property type="match status" value="1"/>
</dbReference>
<evidence type="ECO:0000256" key="5">
    <source>
        <dbReference type="ARBA" id="ARBA00022475"/>
    </source>
</evidence>
<name>A0AAV2IRH8_LYMST</name>
<feature type="transmembrane region" description="Helical" evidence="9">
    <location>
        <begin position="59"/>
        <end position="76"/>
    </location>
</feature>
<keyword evidence="11" id="KW-1185">Reference proteome</keyword>
<keyword evidence="7 9" id="KW-1133">Transmembrane helix</keyword>
<evidence type="ECO:0000256" key="1">
    <source>
        <dbReference type="ARBA" id="ARBA00000215"/>
    </source>
</evidence>
<dbReference type="InterPro" id="IPR009357">
    <property type="entry name" value="Riboflavin_transptr"/>
</dbReference>
<comment type="catalytic activity">
    <reaction evidence="1 9">
        <text>riboflavin(in) = riboflavin(out)</text>
        <dbReference type="Rhea" id="RHEA:35015"/>
        <dbReference type="ChEBI" id="CHEBI:57986"/>
    </reaction>
</comment>
<comment type="similarity">
    <text evidence="3 9">Belongs to the riboflavin transporter family.</text>
</comment>
<evidence type="ECO:0000256" key="2">
    <source>
        <dbReference type="ARBA" id="ARBA00004651"/>
    </source>
</evidence>
<evidence type="ECO:0000313" key="11">
    <source>
        <dbReference type="Proteomes" id="UP001497497"/>
    </source>
</evidence>
<sequence>MKDSKTVVFTSYKPKTETFVIEDFKVKDLDDKKENPNCFARFFQNMATTLLRPFGTTKILVHILVCVFAIASWADLNGMWSELPLLVMKAKEGWMLPSYITIICQIANIGPILFVLVSFLAPHLKPRIEKVTSFVVIIISMVASFLLAFFWDQSSVVGGSEHSLALLTLNFFLALGDCTSSVSFYAFMSLMKPEYMASLFIGEGLSGMLPALIALGQGAGDIICYNKTVYNVYPMYVEANFSVKVFFLILAGIIAASAVSFLLLNFWGYCKSEMVEQLPDDMEKVIPSTGDKGNSNSYGAIDDLDGMRRFDKNSTNGHLNGHTVDNGHDGPYLYENGDTHSGASKNNYEEKEKASVIVTSKGKENHCRLLPPTDIPTWMFFLLLSLVVVINMTLTSFLPTIQIYTVLPYGLEYYHLATTLSQIANPVACFVALFLMAEKIIVIIWLTVLGQVCVGYLTYVAATSPEPPLHGHEEGGELAVALWIVVTLLLIYAKVCIAGILRKHGRTALIWAGVATQFGALIGAIVGFLLVNEYHLFLDAPYC</sequence>
<evidence type="ECO:0000256" key="7">
    <source>
        <dbReference type="ARBA" id="ARBA00022989"/>
    </source>
</evidence>
<feature type="transmembrane region" description="Helical" evidence="9">
    <location>
        <begin position="131"/>
        <end position="151"/>
    </location>
</feature>
<proteinExistence type="inferred from homology"/>
<evidence type="ECO:0000256" key="4">
    <source>
        <dbReference type="ARBA" id="ARBA00022448"/>
    </source>
</evidence>
<dbReference type="GO" id="GO:0005886">
    <property type="term" value="C:plasma membrane"/>
    <property type="evidence" value="ECO:0007669"/>
    <property type="project" value="UniProtKB-SubCell"/>
</dbReference>
<evidence type="ECO:0000256" key="3">
    <source>
        <dbReference type="ARBA" id="ARBA00006366"/>
    </source>
</evidence>
<dbReference type="PANTHER" id="PTHR12929:SF10">
    <property type="entry name" value="RIBOFLAVIN TRANSPORTER"/>
    <property type="match status" value="1"/>
</dbReference>
<gene>
    <name evidence="10" type="ORF">GSLYS_00022083001</name>
</gene>
<feature type="transmembrane region" description="Helical" evidence="9">
    <location>
        <begin position="442"/>
        <end position="460"/>
    </location>
</feature>
<comment type="caution">
    <text evidence="10">The sequence shown here is derived from an EMBL/GenBank/DDBJ whole genome shotgun (WGS) entry which is preliminary data.</text>
</comment>
<accession>A0AAV2IRH8</accession>
<dbReference type="GO" id="GO:0032217">
    <property type="term" value="F:riboflavin transmembrane transporter activity"/>
    <property type="evidence" value="ECO:0007669"/>
    <property type="project" value="UniProtKB-UniRule"/>
</dbReference>
<evidence type="ECO:0000256" key="6">
    <source>
        <dbReference type="ARBA" id="ARBA00022692"/>
    </source>
</evidence>
<evidence type="ECO:0000256" key="8">
    <source>
        <dbReference type="ARBA" id="ARBA00023136"/>
    </source>
</evidence>
<organism evidence="10 11">
    <name type="scientific">Lymnaea stagnalis</name>
    <name type="common">Great pond snail</name>
    <name type="synonym">Helix stagnalis</name>
    <dbReference type="NCBI Taxonomy" id="6523"/>
    <lineage>
        <taxon>Eukaryota</taxon>
        <taxon>Metazoa</taxon>
        <taxon>Spiralia</taxon>
        <taxon>Lophotrochozoa</taxon>
        <taxon>Mollusca</taxon>
        <taxon>Gastropoda</taxon>
        <taxon>Heterobranchia</taxon>
        <taxon>Euthyneura</taxon>
        <taxon>Panpulmonata</taxon>
        <taxon>Hygrophila</taxon>
        <taxon>Lymnaeoidea</taxon>
        <taxon>Lymnaeidae</taxon>
        <taxon>Lymnaea</taxon>
    </lineage>
</organism>
<evidence type="ECO:0000313" key="10">
    <source>
        <dbReference type="EMBL" id="CAL1548766.1"/>
    </source>
</evidence>
<feature type="transmembrane region" description="Helical" evidence="9">
    <location>
        <begin position="378"/>
        <end position="401"/>
    </location>
</feature>
<protein>
    <recommendedName>
        <fullName evidence="9">Riboflavin transporter</fullName>
    </recommendedName>
</protein>
<feature type="transmembrane region" description="Helical" evidence="9">
    <location>
        <begin position="163"/>
        <end position="187"/>
    </location>
</feature>
<keyword evidence="8 9" id="KW-0472">Membrane</keyword>
<feature type="transmembrane region" description="Helical" evidence="9">
    <location>
        <begin position="199"/>
        <end position="219"/>
    </location>
</feature>
<reference evidence="10 11" key="1">
    <citation type="submission" date="2024-04" db="EMBL/GenBank/DDBJ databases">
        <authorList>
            <consortium name="Genoscope - CEA"/>
            <person name="William W."/>
        </authorList>
    </citation>
    <scope>NUCLEOTIDE SEQUENCE [LARGE SCALE GENOMIC DNA]</scope>
</reference>
<dbReference type="Proteomes" id="UP001497497">
    <property type="component" value="Unassembled WGS sequence"/>
</dbReference>
<feature type="transmembrane region" description="Helical" evidence="9">
    <location>
        <begin position="480"/>
        <end position="501"/>
    </location>
</feature>
<evidence type="ECO:0000256" key="9">
    <source>
        <dbReference type="RuleBase" id="RU368035"/>
    </source>
</evidence>
<comment type="subcellular location">
    <subcellularLocation>
        <location evidence="2 9">Cell membrane</location>
        <topology evidence="2 9">Multi-pass membrane protein</topology>
    </subcellularLocation>
</comment>
<keyword evidence="6 9" id="KW-0812">Transmembrane</keyword>
<dbReference type="AlphaFoldDB" id="A0AAV2IRH8"/>
<feature type="transmembrane region" description="Helical" evidence="9">
    <location>
        <begin position="508"/>
        <end position="531"/>
    </location>
</feature>
<comment type="function">
    <text evidence="9">Plasma membrane transporter mediating the uptake by cells of the water soluble vitamin B2/riboflavin that plays a key role in biochemical oxidation-reduction reactions of the carbohydrate, lipid, and amino acid metabolism.</text>
</comment>
<feature type="transmembrane region" description="Helical" evidence="9">
    <location>
        <begin position="413"/>
        <end position="435"/>
    </location>
</feature>
<dbReference type="EMBL" id="CAXITT010001672">
    <property type="protein sequence ID" value="CAL1548766.1"/>
    <property type="molecule type" value="Genomic_DNA"/>
</dbReference>
<keyword evidence="4 9" id="KW-0813">Transport</keyword>
<feature type="transmembrane region" description="Helical" evidence="9">
    <location>
        <begin position="96"/>
        <end position="119"/>
    </location>
</feature>